<dbReference type="EMBL" id="JAUSQM010000001">
    <property type="protein sequence ID" value="MDP9822125.1"/>
    <property type="molecule type" value="Genomic_DNA"/>
</dbReference>
<feature type="transmembrane region" description="Helical" evidence="1">
    <location>
        <begin position="74"/>
        <end position="95"/>
    </location>
</feature>
<evidence type="ECO:0000313" key="2">
    <source>
        <dbReference type="EMBL" id="MDP9822125.1"/>
    </source>
</evidence>
<gene>
    <name evidence="2" type="ORF">J2S59_001934</name>
</gene>
<keyword evidence="1" id="KW-0472">Membrane</keyword>
<feature type="transmembrane region" description="Helical" evidence="1">
    <location>
        <begin position="107"/>
        <end position="126"/>
    </location>
</feature>
<keyword evidence="1" id="KW-1133">Transmembrane helix</keyword>
<dbReference type="Proteomes" id="UP001240447">
    <property type="component" value="Unassembled WGS sequence"/>
</dbReference>
<keyword evidence="1" id="KW-0812">Transmembrane</keyword>
<evidence type="ECO:0000313" key="3">
    <source>
        <dbReference type="Proteomes" id="UP001240447"/>
    </source>
</evidence>
<reference evidence="2 3" key="1">
    <citation type="submission" date="2023-07" db="EMBL/GenBank/DDBJ databases">
        <title>Sequencing the genomes of 1000 actinobacteria strains.</title>
        <authorList>
            <person name="Klenk H.-P."/>
        </authorList>
    </citation>
    <scope>NUCLEOTIDE SEQUENCE [LARGE SCALE GENOMIC DNA]</scope>
    <source>
        <strain evidence="2 3">GD13</strain>
    </source>
</reference>
<feature type="transmembrane region" description="Helical" evidence="1">
    <location>
        <begin position="147"/>
        <end position="166"/>
    </location>
</feature>
<feature type="transmembrane region" description="Helical" evidence="1">
    <location>
        <begin position="48"/>
        <end position="67"/>
    </location>
</feature>
<name>A0ABT9NQP3_9ACTN</name>
<dbReference type="RefSeq" id="WP_068123428.1">
    <property type="nucleotide sequence ID" value="NZ_CCXJ01000647.1"/>
</dbReference>
<protein>
    <submittedName>
        <fullName evidence="2">Membrane protein</fullName>
    </submittedName>
</protein>
<evidence type="ECO:0000256" key="1">
    <source>
        <dbReference type="SAM" id="Phobius"/>
    </source>
</evidence>
<accession>A0ABT9NQP3</accession>
<sequence length="183" mass="19416">MRDSQDYTWAGPTPALPRSIWVVAWASLAGQLVLLLDRGVRSDNEVSIIGSVLLGMLLLGFVSAGVVRARTIRLVLAWIVLGLSALAETVALIEHLDGGALEDRESVLLPAALLTTVVCLVALWRFHQSAWFAWHRNNKPAANRPSITHLVAVGVLVGALGGLAGATDDGFEAGIHISATGQR</sequence>
<keyword evidence="3" id="KW-1185">Reference proteome</keyword>
<comment type="caution">
    <text evidence="2">The sequence shown here is derived from an EMBL/GenBank/DDBJ whole genome shotgun (WGS) entry which is preliminary data.</text>
</comment>
<feature type="transmembrane region" description="Helical" evidence="1">
    <location>
        <begin position="20"/>
        <end position="36"/>
    </location>
</feature>
<proteinExistence type="predicted"/>
<organism evidence="2 3">
    <name type="scientific">Nocardioides massiliensis</name>
    <dbReference type="NCBI Taxonomy" id="1325935"/>
    <lineage>
        <taxon>Bacteria</taxon>
        <taxon>Bacillati</taxon>
        <taxon>Actinomycetota</taxon>
        <taxon>Actinomycetes</taxon>
        <taxon>Propionibacteriales</taxon>
        <taxon>Nocardioidaceae</taxon>
        <taxon>Nocardioides</taxon>
    </lineage>
</organism>